<reference evidence="2 3" key="1">
    <citation type="submission" date="2022-06" db="EMBL/GenBank/DDBJ databases">
        <title>Acetobacer genomes from food samples.</title>
        <authorList>
            <person name="Sombolestani A."/>
        </authorList>
    </citation>
    <scope>NUCLEOTIDE SEQUENCE [LARGE SCALE GENOMIC DNA]</scope>
    <source>
        <strain evidence="2 3">R-83285</strain>
    </source>
</reference>
<evidence type="ECO:0000313" key="3">
    <source>
        <dbReference type="Proteomes" id="UP001523528"/>
    </source>
</evidence>
<keyword evidence="3" id="KW-1185">Reference proteome</keyword>
<dbReference type="RefSeq" id="WP_253544400.1">
    <property type="nucleotide sequence ID" value="NZ_JAMYZZ010000062.1"/>
</dbReference>
<dbReference type="EMBL" id="JAMYZZ010000062">
    <property type="protein sequence ID" value="MCP1259906.1"/>
    <property type="molecule type" value="Genomic_DNA"/>
</dbReference>
<keyword evidence="1" id="KW-1133">Transmembrane helix</keyword>
<evidence type="ECO:0000256" key="1">
    <source>
        <dbReference type="SAM" id="Phobius"/>
    </source>
</evidence>
<organism evidence="2 3">
    <name type="scientific">Acetobacter lambici</name>
    <dbReference type="NCBI Taxonomy" id="1332824"/>
    <lineage>
        <taxon>Bacteria</taxon>
        <taxon>Pseudomonadati</taxon>
        <taxon>Pseudomonadota</taxon>
        <taxon>Alphaproteobacteria</taxon>
        <taxon>Acetobacterales</taxon>
        <taxon>Acetobacteraceae</taxon>
        <taxon>Acetobacter</taxon>
    </lineage>
</organism>
<accession>A0ABT1F4M4</accession>
<dbReference type="Proteomes" id="UP001523528">
    <property type="component" value="Unassembled WGS sequence"/>
</dbReference>
<comment type="caution">
    <text evidence="2">The sequence shown here is derived from an EMBL/GenBank/DDBJ whole genome shotgun (WGS) entry which is preliminary data.</text>
</comment>
<protein>
    <recommendedName>
        <fullName evidence="4">Copper resistance protein D domain-containing protein</fullName>
    </recommendedName>
</protein>
<evidence type="ECO:0000313" key="2">
    <source>
        <dbReference type="EMBL" id="MCP1259906.1"/>
    </source>
</evidence>
<name>A0ABT1F4M4_9PROT</name>
<feature type="transmembrane region" description="Helical" evidence="1">
    <location>
        <begin position="12"/>
        <end position="33"/>
    </location>
</feature>
<feature type="transmembrane region" description="Helical" evidence="1">
    <location>
        <begin position="85"/>
        <end position="106"/>
    </location>
</feature>
<proteinExistence type="predicted"/>
<sequence>MNELAIARALHVIGVVIWIGGVSMATTAALPALRCGVFGADRLAAFQAFERRFVWQARGAVVLVGLSGLVMVMKMDLWARFAEPGFWWMHAMVGLWLVFAIVLFIAEGGFNRSSQHLNIGGVDDDRETEIGAVHKAQIVLARTAACLAA</sequence>
<gene>
    <name evidence="2" type="ORF">NKW50_15110</name>
</gene>
<feature type="transmembrane region" description="Helical" evidence="1">
    <location>
        <begin position="53"/>
        <end position="73"/>
    </location>
</feature>
<evidence type="ECO:0008006" key="4">
    <source>
        <dbReference type="Google" id="ProtNLM"/>
    </source>
</evidence>
<keyword evidence="1" id="KW-0472">Membrane</keyword>
<keyword evidence="1" id="KW-0812">Transmembrane</keyword>